<comment type="catalytic activity">
    <reaction evidence="1">
        <text>L-glutaminyl-[peptide chain release factor] + S-adenosyl-L-methionine = N(5)-methyl-L-glutaminyl-[peptide chain release factor] + S-adenosyl-L-homocysteine + H(+)</text>
        <dbReference type="Rhea" id="RHEA:42896"/>
        <dbReference type="Rhea" id="RHEA-COMP:10271"/>
        <dbReference type="Rhea" id="RHEA-COMP:10272"/>
        <dbReference type="ChEBI" id="CHEBI:15378"/>
        <dbReference type="ChEBI" id="CHEBI:30011"/>
        <dbReference type="ChEBI" id="CHEBI:57856"/>
        <dbReference type="ChEBI" id="CHEBI:59789"/>
        <dbReference type="ChEBI" id="CHEBI:61891"/>
        <dbReference type="EC" id="2.1.1.297"/>
    </reaction>
</comment>
<dbReference type="HAMAP" id="MF_02126">
    <property type="entry name" value="RF_methyltr_PrmC"/>
    <property type="match status" value="1"/>
</dbReference>
<feature type="binding site" evidence="1">
    <location>
        <position position="152"/>
    </location>
    <ligand>
        <name>S-adenosyl-L-methionine</name>
        <dbReference type="ChEBI" id="CHEBI:59789"/>
    </ligand>
</feature>
<dbReference type="AlphaFoldDB" id="A0A2N5JBE0"/>
<protein>
    <recommendedName>
        <fullName evidence="1">Release factor glutamine methyltransferase</fullName>
        <shortName evidence="1">RF MTase</shortName>
        <ecNumber evidence="1">2.1.1.297</ecNumber>
    </recommendedName>
    <alternativeName>
        <fullName evidence="1">N5-glutamine methyltransferase PrmC</fullName>
    </alternativeName>
    <alternativeName>
        <fullName evidence="1">Protein-(glutamine-N5) MTase PrmC</fullName>
    </alternativeName>
    <alternativeName>
        <fullName evidence="1">Protein-glutamine N-methyltransferase PrmC</fullName>
    </alternativeName>
</protein>
<comment type="caution">
    <text evidence="1">Lacks conserved residue(s) required for the propagation of feature annotation.</text>
</comment>
<dbReference type="Pfam" id="PF03602">
    <property type="entry name" value="Cons_hypoth95"/>
    <property type="match status" value="1"/>
</dbReference>
<dbReference type="PROSITE" id="PS00092">
    <property type="entry name" value="N6_MTASE"/>
    <property type="match status" value="1"/>
</dbReference>
<dbReference type="Proteomes" id="UP000235050">
    <property type="component" value="Unassembled WGS sequence"/>
</dbReference>
<dbReference type="EMBL" id="NMWU01000009">
    <property type="protein sequence ID" value="PLS31501.1"/>
    <property type="molecule type" value="Genomic_DNA"/>
</dbReference>
<dbReference type="Pfam" id="PF17827">
    <property type="entry name" value="PrmC_N"/>
    <property type="match status" value="1"/>
</dbReference>
<comment type="similarity">
    <text evidence="1">Belongs to the protein N5-glutamine methyltransferase family. PrmC subfamily.</text>
</comment>
<dbReference type="InterPro" id="IPR002052">
    <property type="entry name" value="DNA_methylase_N6_adenine_CS"/>
</dbReference>
<evidence type="ECO:0000256" key="2">
    <source>
        <dbReference type="SAM" id="MobiDB-lite"/>
    </source>
</evidence>
<dbReference type="PANTHER" id="PTHR18895:SF74">
    <property type="entry name" value="MTRF1L RELEASE FACTOR GLUTAMINE METHYLTRANSFERASE"/>
    <property type="match status" value="1"/>
</dbReference>
<evidence type="ECO:0000256" key="1">
    <source>
        <dbReference type="HAMAP-Rule" id="MF_02126"/>
    </source>
</evidence>
<reference evidence="4 5" key="1">
    <citation type="submission" date="2017-07" db="EMBL/GenBank/DDBJ databases">
        <title>Bifidobacterium novel species.</title>
        <authorList>
            <person name="Lugli G.A."/>
            <person name="Milani C."/>
            <person name="Duranti S."/>
            <person name="Mangifesta M."/>
        </authorList>
    </citation>
    <scope>NUCLEOTIDE SEQUENCE [LARGE SCALE GENOMIC DNA]</scope>
    <source>
        <strain evidence="5">Uis1B</strain>
    </source>
</reference>
<proteinExistence type="inferred from homology"/>
<dbReference type="SUPFAM" id="SSF53335">
    <property type="entry name" value="S-adenosyl-L-methionine-dependent methyltransferases"/>
    <property type="match status" value="1"/>
</dbReference>
<dbReference type="InterPro" id="IPR019874">
    <property type="entry name" value="RF_methyltr_PrmC"/>
</dbReference>
<dbReference type="Gene3D" id="1.10.8.10">
    <property type="entry name" value="DNA helicase RuvA subunit, C-terminal domain"/>
    <property type="match status" value="1"/>
</dbReference>
<keyword evidence="1" id="KW-0949">S-adenosyl-L-methionine</keyword>
<dbReference type="InterPro" id="IPR029063">
    <property type="entry name" value="SAM-dependent_MTases_sf"/>
</dbReference>
<evidence type="ECO:0000313" key="5">
    <source>
        <dbReference type="Proteomes" id="UP000235050"/>
    </source>
</evidence>
<dbReference type="InterPro" id="IPR040758">
    <property type="entry name" value="PrmC_N"/>
</dbReference>
<accession>A0A2N5JBE0</accession>
<dbReference type="PANTHER" id="PTHR18895">
    <property type="entry name" value="HEMK METHYLTRANSFERASE"/>
    <property type="match status" value="1"/>
</dbReference>
<keyword evidence="1 4" id="KW-0489">Methyltransferase</keyword>
<comment type="function">
    <text evidence="1">Methylates the class 1 translation termination release factors RF1/PrfA and RF2/PrfB on the glutamine residue of the universally conserved GGQ motif.</text>
</comment>
<feature type="binding site" evidence="1">
    <location>
        <position position="234"/>
    </location>
    <ligand>
        <name>S-adenosyl-L-methionine</name>
        <dbReference type="ChEBI" id="CHEBI:59789"/>
    </ligand>
</feature>
<organism evidence="4 5">
    <name type="scientific">Bifidobacterium margollesii</name>
    <dbReference type="NCBI Taxonomy" id="2020964"/>
    <lineage>
        <taxon>Bacteria</taxon>
        <taxon>Bacillati</taxon>
        <taxon>Actinomycetota</taxon>
        <taxon>Actinomycetes</taxon>
        <taxon>Bifidobacteriales</taxon>
        <taxon>Bifidobacteriaceae</taxon>
        <taxon>Bifidobacterium</taxon>
    </lineage>
</organism>
<comment type="caution">
    <text evidence="4">The sequence shown here is derived from an EMBL/GenBank/DDBJ whole genome shotgun (WGS) entry which is preliminary data.</text>
</comment>
<evidence type="ECO:0000259" key="3">
    <source>
        <dbReference type="Pfam" id="PF17827"/>
    </source>
</evidence>
<dbReference type="InterPro" id="IPR050320">
    <property type="entry name" value="N5-glutamine_MTase"/>
</dbReference>
<keyword evidence="1 4" id="KW-0808">Transferase</keyword>
<dbReference type="EC" id="2.1.1.297" evidence="1"/>
<gene>
    <name evidence="1" type="primary">prmC</name>
    <name evidence="4" type="ORF">Uis1B_0636</name>
</gene>
<evidence type="ECO:0000313" key="4">
    <source>
        <dbReference type="EMBL" id="PLS31501.1"/>
    </source>
</evidence>
<dbReference type="Gene3D" id="3.40.50.150">
    <property type="entry name" value="Vaccinia Virus protein VP39"/>
    <property type="match status" value="1"/>
</dbReference>
<feature type="domain" description="Release factor glutamine methyltransferase N-terminal" evidence="3">
    <location>
        <begin position="9"/>
        <end position="82"/>
    </location>
</feature>
<dbReference type="GO" id="GO:0102559">
    <property type="term" value="F:peptide chain release factor N(5)-glutamine methyltransferase activity"/>
    <property type="evidence" value="ECO:0007669"/>
    <property type="project" value="UniProtKB-EC"/>
</dbReference>
<dbReference type="GO" id="GO:0032259">
    <property type="term" value="P:methylation"/>
    <property type="evidence" value="ECO:0007669"/>
    <property type="project" value="UniProtKB-KW"/>
</dbReference>
<feature type="binding site" evidence="1">
    <location>
        <begin position="234"/>
        <end position="237"/>
    </location>
    <ligand>
        <name>substrate</name>
    </ligand>
</feature>
<feature type="region of interest" description="Disordered" evidence="2">
    <location>
        <begin position="174"/>
        <end position="200"/>
    </location>
</feature>
<sequence>MNEPSIAGLLNDAARILAQAGIDTPRFDAKLLLAHAAGVEPRNVDKAMLLGADPDELNIDEPALRRMIDRRAEREPLQYIIGTAPFRYLEVEVGPGVFIPRPETEIVVQAGLDWLTEQHVEHPRIVDLCAGSGVIGLSAVTEIPDSEVWAVEFSADTYRWTDRNRKRILLGEAHDSDDHDSDDDRIVRNGRAGDGHADGDRSSAYSRYHLILGDATDSETLKELDGTIDLVISNPPYIPESEIPEQPEVRDHDPALALYGGSADGLRIPRLIIDRSAALLRSGGVLVMEHDIGQGPALVDHALQDGFSEAHTGDDLTGRPRYLFARTKQLADRPGPAQGAGF</sequence>
<dbReference type="GO" id="GO:0003676">
    <property type="term" value="F:nucleic acid binding"/>
    <property type="evidence" value="ECO:0007669"/>
    <property type="project" value="InterPro"/>
</dbReference>
<keyword evidence="5" id="KW-1185">Reference proteome</keyword>
<dbReference type="CDD" id="cd02440">
    <property type="entry name" value="AdoMet_MTases"/>
    <property type="match status" value="1"/>
</dbReference>
<name>A0A2N5JBE0_9BIFI</name>